<evidence type="ECO:0000259" key="8">
    <source>
        <dbReference type="PROSITE" id="PS50109"/>
    </source>
</evidence>
<comment type="caution">
    <text evidence="9">The sequence shown here is derived from an EMBL/GenBank/DDBJ whole genome shotgun (WGS) entry which is preliminary data.</text>
</comment>
<dbReference type="Pfam" id="PF02518">
    <property type="entry name" value="HATPase_c"/>
    <property type="match status" value="1"/>
</dbReference>
<evidence type="ECO:0000256" key="4">
    <source>
        <dbReference type="ARBA" id="ARBA00022679"/>
    </source>
</evidence>
<dbReference type="Proteomes" id="UP000550260">
    <property type="component" value="Unassembled WGS sequence"/>
</dbReference>
<dbReference type="InterPro" id="IPR003594">
    <property type="entry name" value="HATPase_dom"/>
</dbReference>
<dbReference type="InterPro" id="IPR050428">
    <property type="entry name" value="TCS_sensor_his_kinase"/>
</dbReference>
<evidence type="ECO:0000313" key="9">
    <source>
        <dbReference type="EMBL" id="MBB2502002.1"/>
    </source>
</evidence>
<dbReference type="Gene3D" id="3.30.565.10">
    <property type="entry name" value="Histidine kinase-like ATPase, C-terminal domain"/>
    <property type="match status" value="1"/>
</dbReference>
<keyword evidence="3" id="KW-0597">Phosphoprotein</keyword>
<keyword evidence="6 9" id="KW-0418">Kinase</keyword>
<evidence type="ECO:0000313" key="10">
    <source>
        <dbReference type="Proteomes" id="UP000550260"/>
    </source>
</evidence>
<evidence type="ECO:0000256" key="2">
    <source>
        <dbReference type="ARBA" id="ARBA00012438"/>
    </source>
</evidence>
<comment type="catalytic activity">
    <reaction evidence="1">
        <text>ATP + protein L-histidine = ADP + protein N-phospho-L-histidine.</text>
        <dbReference type="EC" id="2.7.13.3"/>
    </reaction>
</comment>
<gene>
    <name evidence="9" type="ORF">H5411_23080</name>
</gene>
<keyword evidence="4" id="KW-0808">Transferase</keyword>
<dbReference type="AlphaFoldDB" id="A0A8E1W1F9"/>
<keyword evidence="7" id="KW-0472">Membrane</keyword>
<evidence type="ECO:0000256" key="7">
    <source>
        <dbReference type="ARBA" id="ARBA00022989"/>
    </source>
</evidence>
<feature type="domain" description="Histidine kinase" evidence="8">
    <location>
        <begin position="21"/>
        <end position="207"/>
    </location>
</feature>
<accession>A0A8E1W1F9</accession>
<evidence type="ECO:0000256" key="5">
    <source>
        <dbReference type="ARBA" id="ARBA00022692"/>
    </source>
</evidence>
<dbReference type="EC" id="2.7.13.3" evidence="2"/>
<dbReference type="PANTHER" id="PTHR45436:SF5">
    <property type="entry name" value="SENSOR HISTIDINE KINASE TRCS"/>
    <property type="match status" value="1"/>
</dbReference>
<dbReference type="InterPro" id="IPR005467">
    <property type="entry name" value="His_kinase_dom"/>
</dbReference>
<dbReference type="EMBL" id="JACJHR010000033">
    <property type="protein sequence ID" value="MBB2502002.1"/>
    <property type="molecule type" value="Genomic_DNA"/>
</dbReference>
<dbReference type="RefSeq" id="WP_143271454.1">
    <property type="nucleotide sequence ID" value="NZ_JACJHR010000033.1"/>
</dbReference>
<protein>
    <recommendedName>
        <fullName evidence="2">histidine kinase</fullName>
        <ecNumber evidence="2">2.7.13.3</ecNumber>
    </recommendedName>
</protein>
<sequence>MSSELLRHTDTGPAPGLFSGDVLHDLGHGLFALSCLTESVLNSERLSAGAHRRIAVISDETARLLALVRQASAAECAPKPVDVVALLECAAQIATQTGGAAVKVRADEPVLLVTDELSLWRVITNLVGNAARAAGPGGEVELSAEPGPPVTVAIADNGPGFGRGPQGWAARGLRIVSEQAGAGGAQVRFEDRTPHGTCVRLVFATPAD</sequence>
<evidence type="ECO:0000256" key="1">
    <source>
        <dbReference type="ARBA" id="ARBA00000085"/>
    </source>
</evidence>
<dbReference type="SMART" id="SM00387">
    <property type="entry name" value="HATPase_c"/>
    <property type="match status" value="1"/>
</dbReference>
<evidence type="ECO:0000256" key="6">
    <source>
        <dbReference type="ARBA" id="ARBA00022777"/>
    </source>
</evidence>
<organism evidence="9 10">
    <name type="scientific">Amycolatopsis echigonensis</name>
    <dbReference type="NCBI Taxonomy" id="2576905"/>
    <lineage>
        <taxon>Bacteria</taxon>
        <taxon>Bacillati</taxon>
        <taxon>Actinomycetota</taxon>
        <taxon>Actinomycetes</taxon>
        <taxon>Pseudonocardiales</taxon>
        <taxon>Pseudonocardiaceae</taxon>
        <taxon>Amycolatopsis</taxon>
    </lineage>
</organism>
<dbReference type="PROSITE" id="PS50109">
    <property type="entry name" value="HIS_KIN"/>
    <property type="match status" value="1"/>
</dbReference>
<dbReference type="InterPro" id="IPR036890">
    <property type="entry name" value="HATPase_C_sf"/>
</dbReference>
<reference evidence="9 10" key="1">
    <citation type="submission" date="2020-08" db="EMBL/GenBank/DDBJ databases">
        <title>Amycolatopsis echigonensis JCM 21831.</title>
        <authorList>
            <person name="Tedsree N."/>
            <person name="Kuncharoen N."/>
            <person name="Likhitwitayawuid K."/>
            <person name="Tanasupawat S."/>
        </authorList>
    </citation>
    <scope>NUCLEOTIDE SEQUENCE [LARGE SCALE GENOMIC DNA]</scope>
    <source>
        <strain evidence="9 10">JCM 21831</strain>
    </source>
</reference>
<proteinExistence type="predicted"/>
<name>A0A8E1W1F9_9PSEU</name>
<dbReference type="PANTHER" id="PTHR45436">
    <property type="entry name" value="SENSOR HISTIDINE KINASE YKOH"/>
    <property type="match status" value="1"/>
</dbReference>
<dbReference type="SUPFAM" id="SSF55874">
    <property type="entry name" value="ATPase domain of HSP90 chaperone/DNA topoisomerase II/histidine kinase"/>
    <property type="match status" value="1"/>
</dbReference>
<keyword evidence="5" id="KW-0812">Transmembrane</keyword>
<keyword evidence="7" id="KW-1133">Transmembrane helix</keyword>
<dbReference type="GO" id="GO:0004673">
    <property type="term" value="F:protein histidine kinase activity"/>
    <property type="evidence" value="ECO:0007669"/>
    <property type="project" value="UniProtKB-EC"/>
</dbReference>
<evidence type="ECO:0000256" key="3">
    <source>
        <dbReference type="ARBA" id="ARBA00022553"/>
    </source>
</evidence>